<reference evidence="2" key="1">
    <citation type="submission" date="2015-07" db="EMBL/GenBank/DDBJ databases">
        <authorList>
            <person name="Teixeira M.M."/>
            <person name="Souza R.C."/>
            <person name="Almeida L.G."/>
            <person name="Vicente V.A."/>
            <person name="de Hoog S."/>
            <person name="Bocca A.L."/>
            <person name="de Almeida S.R."/>
            <person name="Vasconcelos A.T."/>
            <person name="Felipe M.S."/>
        </authorList>
    </citation>
    <scope>NUCLEOTIDE SEQUENCE [LARGE SCALE GENOMIC DNA]</scope>
    <source>
        <strain evidence="2">KSF</strain>
    </source>
</reference>
<accession>A0A1C1CQN2</accession>
<protein>
    <submittedName>
        <fullName evidence="1">Uncharacterized protein</fullName>
    </submittedName>
</protein>
<name>A0A1C1CQN2_9EURO</name>
<dbReference type="VEuPathDB" id="FungiDB:CLCR_07845"/>
<keyword evidence="2" id="KW-1185">Reference proteome</keyword>
<evidence type="ECO:0000313" key="1">
    <source>
        <dbReference type="EMBL" id="OCT50798.1"/>
    </source>
</evidence>
<proteinExistence type="predicted"/>
<dbReference type="AlphaFoldDB" id="A0A1C1CQN2"/>
<dbReference type="EMBL" id="LGRB01000010">
    <property type="protein sequence ID" value="OCT50798.1"/>
    <property type="molecule type" value="Genomic_DNA"/>
</dbReference>
<sequence length="77" mass="8715">MRAKTSNAGRKFLVVLRGLTRLRLRLRDQRTIGWTLHLTSRGRRVTNGQLHYIAIRIDSDLSGSAPPRITIAGPMHI</sequence>
<organism evidence="1 2">
    <name type="scientific">Cladophialophora carrionii</name>
    <dbReference type="NCBI Taxonomy" id="86049"/>
    <lineage>
        <taxon>Eukaryota</taxon>
        <taxon>Fungi</taxon>
        <taxon>Dikarya</taxon>
        <taxon>Ascomycota</taxon>
        <taxon>Pezizomycotina</taxon>
        <taxon>Eurotiomycetes</taxon>
        <taxon>Chaetothyriomycetidae</taxon>
        <taxon>Chaetothyriales</taxon>
        <taxon>Herpotrichiellaceae</taxon>
        <taxon>Cladophialophora</taxon>
    </lineage>
</organism>
<gene>
    <name evidence="1" type="ORF">CLCR_07845</name>
</gene>
<evidence type="ECO:0000313" key="2">
    <source>
        <dbReference type="Proteomes" id="UP000094526"/>
    </source>
</evidence>
<dbReference type="Proteomes" id="UP000094526">
    <property type="component" value="Unassembled WGS sequence"/>
</dbReference>
<comment type="caution">
    <text evidence="1">The sequence shown here is derived from an EMBL/GenBank/DDBJ whole genome shotgun (WGS) entry which is preliminary data.</text>
</comment>